<feature type="compositionally biased region" description="Gly residues" evidence="1">
    <location>
        <begin position="405"/>
        <end position="426"/>
    </location>
</feature>
<keyword evidence="6" id="KW-1185">Reference proteome</keyword>
<dbReference type="SMART" id="SM00239">
    <property type="entry name" value="C2"/>
    <property type="match status" value="1"/>
</dbReference>
<dbReference type="PANTHER" id="PTHR47263:SF1">
    <property type="entry name" value="C2 DOMAIN PROTEIN (AFU_ORTHOLOGUE AFUA_7G02350)"/>
    <property type="match status" value="1"/>
</dbReference>
<dbReference type="PROSITE" id="PS50004">
    <property type="entry name" value="C2"/>
    <property type="match status" value="1"/>
</dbReference>
<dbReference type="InterPro" id="IPR014770">
    <property type="entry name" value="Munc13_1"/>
</dbReference>
<feature type="region of interest" description="Disordered" evidence="1">
    <location>
        <begin position="1439"/>
        <end position="1494"/>
    </location>
</feature>
<feature type="region of interest" description="Disordered" evidence="1">
    <location>
        <begin position="39"/>
        <end position="58"/>
    </location>
</feature>
<dbReference type="InterPro" id="IPR014772">
    <property type="entry name" value="Munc13_dom-2"/>
</dbReference>
<evidence type="ECO:0000313" key="6">
    <source>
        <dbReference type="Proteomes" id="UP000243876"/>
    </source>
</evidence>
<dbReference type="InterPro" id="IPR000008">
    <property type="entry name" value="C2_dom"/>
</dbReference>
<organism evidence="5 6">
    <name type="scientific">Sporidiobolus salmonicolor</name>
    <name type="common">Yeast-like fungus</name>
    <name type="synonym">Sporobolomyces salmonicolor</name>
    <dbReference type="NCBI Taxonomy" id="5005"/>
    <lineage>
        <taxon>Eukaryota</taxon>
        <taxon>Fungi</taxon>
        <taxon>Dikarya</taxon>
        <taxon>Basidiomycota</taxon>
        <taxon>Pucciniomycotina</taxon>
        <taxon>Microbotryomycetes</taxon>
        <taxon>Sporidiobolales</taxon>
        <taxon>Sporidiobolaceae</taxon>
        <taxon>Sporobolomyces</taxon>
    </lineage>
</organism>
<gene>
    <name evidence="5" type="primary">SPOSA6832_03476</name>
</gene>
<protein>
    <submittedName>
        <fullName evidence="5">SPOSA6832_03476-mRNA-1:cds</fullName>
    </submittedName>
</protein>
<evidence type="ECO:0000259" key="2">
    <source>
        <dbReference type="PROSITE" id="PS50004"/>
    </source>
</evidence>
<evidence type="ECO:0000256" key="1">
    <source>
        <dbReference type="SAM" id="MobiDB-lite"/>
    </source>
</evidence>
<dbReference type="Gene3D" id="1.20.58.1100">
    <property type="match status" value="1"/>
</dbReference>
<sequence length="1494" mass="165585">MTTRSTASSLSHIPGEDHDVYLYTLRIALLDHAIHHSHAHSHSPASLPSSNTASTSFQEATTTASSLARLSIRQSVTGSIRPSDGWTNALLSLGDVFKDSSSSSSKSSRFPKEFVKLLDTRMERIARGADPSHADALLRQTVGAFYGTFAQPSFQKKLKENRQIEEVILMFVTTASAILKKRLGARGDEWKRELNVQVARFVGVIRDALKGCSRVPGELLNRLETYCAKIAEPGSNGGGATSDRILSAAAPAPYPSYSPNLSPAASLSPALPSTSKHTLDALPPQTAASVNLAEMPFVQAVGSVFGKSEAELKRDVGALTRICSEQAAFNDLKLMINAVAALSTTVTTASPSSSSSLRATSSRFPYRRDDFDSDDAFAAWRKQETDELQELLLEMTVRNPELVKGGPGGGTAGGGATGVVRGGGGAELDSRRSSRSSLVIVNSDGGIDTEEGGAEGASSSGLTFVPPDPRFYFRRLYELLLTHDYSLMSTLPPDQDVSLSILSPQNESLLRQCAARWRVPSTLRVASFVGLVAGLYKTQGVPEECVGEAIEELERIEEKWRYWRWPVADRQFLFRSLSLLFDTLLTRFFEIFQGLLSLPFSSILPLLSAIHANPIFSESIGPLLPATVSELEVGMRKFVKMAWEERMAEVDSQERGNELMPWFEMLGWIREEVKGYDQTFPEKVCGQIDPPALFLAVAAPLFVYHLDASRIALLAAASQADGAASDGDLLELYHGARELQEMHDAFCPDEPLVIDFSAWFEPYVRRWLAMTDTQTSEWVNRAISKDKFEPEETATHSSSIVDLIESCKAPVEFILRLKWPNEYENAKFLTGLSRTIAKSIEQYSNQLEAMFIDEMFPRKPEEALDQDVARPSAWLTKAKLVVQGDKKVEPFEFQAAVRHLLVRSFAKRMLMSLEVKQSCIKLNNIQAARRLLDTMYNTLDADKVSRIVELNTPAALPNSNAAPPRFLFTVKIVLCENLSPPSGNSRSKKLDPFLILSDPAGYRVAKTRTLYETNDPRWDETLDVSVKGDLWLRATVYHRNLVDHHDHVGCAYIHLDPRKFSDFLAQDVWFRLEDQNRQPLEGRLLLRISMEGEKDDIRFYFGRAFRSLKRAEGDMVRTMVDKMSPFVRHYVSHQNLKSLLKTSQYNFDLPDLDKVRGNLDKGVRNLNAYVRDALASSSSNSSAALMIPPVADPHAPTAVTLERLEQKKKGKGPLTDLEIENAIGDLLDYFEVTFATLKEALTPDAWHLVSLRLWKDILTTIEGLLVPPLSDRPTEMRPLSEKEVDVVYKWLGFLVNFFHGGGEGVPLEDLRNAKYLELIEARMYYEWSADDLMRASVETMQRHFLTKSGSVMGRSKSVYQQRNLGTIRARKIEKRQQVTSSGEMILRILRMQCVVVHHPSCSPLPRRPRELTIVVDVRSPGTSDFLSTQLATMQRLQTEQAQRQQLKSQRGSLQRASGLNGGAGGTAAAGGRGRGGGAGGGGRAAGGLSPIPDC</sequence>
<dbReference type="PROSITE" id="PS51258">
    <property type="entry name" value="MHD1"/>
    <property type="match status" value="1"/>
</dbReference>
<feature type="compositionally biased region" description="Polar residues" evidence="1">
    <location>
        <begin position="1447"/>
        <end position="1457"/>
    </location>
</feature>
<name>A0A0D6EQ80_SPOSA</name>
<dbReference type="Gene3D" id="2.60.40.150">
    <property type="entry name" value="C2 domain"/>
    <property type="match status" value="1"/>
</dbReference>
<dbReference type="InterPro" id="IPR052811">
    <property type="entry name" value="Glucose_resp_signaling"/>
</dbReference>
<feature type="region of interest" description="Disordered" evidence="1">
    <location>
        <begin position="404"/>
        <end position="461"/>
    </location>
</feature>
<accession>A0A0D6EQ80</accession>
<dbReference type="PROSITE" id="PS51259">
    <property type="entry name" value="MHD2"/>
    <property type="match status" value="1"/>
</dbReference>
<feature type="domain" description="MHD2" evidence="4">
    <location>
        <begin position="1220"/>
        <end position="1336"/>
    </location>
</feature>
<dbReference type="InterPro" id="IPR035892">
    <property type="entry name" value="C2_domain_sf"/>
</dbReference>
<dbReference type="InterPro" id="IPR010439">
    <property type="entry name" value="MUN_dom"/>
</dbReference>
<feature type="domain" description="C2" evidence="2">
    <location>
        <begin position="949"/>
        <end position="1070"/>
    </location>
</feature>
<dbReference type="Gene3D" id="1.10.357.50">
    <property type="match status" value="1"/>
</dbReference>
<dbReference type="PANTHER" id="PTHR47263">
    <property type="entry name" value="ADENYLATE CYCLASE ACTIVATION PROTEIN GIT1"/>
    <property type="match status" value="1"/>
</dbReference>
<dbReference type="Pfam" id="PF06292">
    <property type="entry name" value="MUN"/>
    <property type="match status" value="1"/>
</dbReference>
<feature type="non-terminal residue" evidence="5">
    <location>
        <position position="1"/>
    </location>
</feature>
<feature type="compositionally biased region" description="Gly residues" evidence="1">
    <location>
        <begin position="1459"/>
        <end position="1485"/>
    </location>
</feature>
<proteinExistence type="predicted"/>
<evidence type="ECO:0000259" key="3">
    <source>
        <dbReference type="PROSITE" id="PS51258"/>
    </source>
</evidence>
<dbReference type="OrthoDB" id="2015333at2759"/>
<dbReference type="SUPFAM" id="SSF49562">
    <property type="entry name" value="C2 domain (Calcium/lipid-binding domain, CaLB)"/>
    <property type="match status" value="1"/>
</dbReference>
<dbReference type="Pfam" id="PF00168">
    <property type="entry name" value="C2"/>
    <property type="match status" value="1"/>
</dbReference>
<reference evidence="6" key="1">
    <citation type="submission" date="2015-02" db="EMBL/GenBank/DDBJ databases">
        <authorList>
            <person name="Gon?alves P."/>
        </authorList>
    </citation>
    <scope>NUCLEOTIDE SEQUENCE [LARGE SCALE GENOMIC DNA]</scope>
</reference>
<evidence type="ECO:0000259" key="4">
    <source>
        <dbReference type="PROSITE" id="PS51259"/>
    </source>
</evidence>
<dbReference type="EMBL" id="CENE01000017">
    <property type="protein sequence ID" value="CEQ41735.1"/>
    <property type="molecule type" value="Genomic_DNA"/>
</dbReference>
<dbReference type="Proteomes" id="UP000243876">
    <property type="component" value="Unassembled WGS sequence"/>
</dbReference>
<evidence type="ECO:0000313" key="5">
    <source>
        <dbReference type="EMBL" id="CEQ41735.1"/>
    </source>
</evidence>
<feature type="domain" description="MHD1" evidence="3">
    <location>
        <begin position="730"/>
        <end position="847"/>
    </location>
</feature>